<feature type="transmembrane region" description="Helical" evidence="2">
    <location>
        <begin position="82"/>
        <end position="103"/>
    </location>
</feature>
<reference evidence="3" key="1">
    <citation type="submission" date="2020-02" db="EMBL/GenBank/DDBJ databases">
        <authorList>
            <person name="Meier V. D."/>
        </authorList>
    </citation>
    <scope>NUCLEOTIDE SEQUENCE</scope>
    <source>
        <strain evidence="3">AVDCRST_MAG63</strain>
    </source>
</reference>
<gene>
    <name evidence="3" type="ORF">AVDCRST_MAG63-3197</name>
</gene>
<comment type="subcellular location">
    <subcellularLocation>
        <location evidence="1">Cell membrane</location>
        <topology evidence="1">Multi-pass membrane protein</topology>
    </subcellularLocation>
</comment>
<evidence type="ECO:0000313" key="3">
    <source>
        <dbReference type="EMBL" id="CAA9262350.1"/>
    </source>
</evidence>
<dbReference type="Pfam" id="PF06947">
    <property type="entry name" value="DUF1290"/>
    <property type="match status" value="1"/>
</dbReference>
<dbReference type="GO" id="GO:0005886">
    <property type="term" value="C:plasma membrane"/>
    <property type="evidence" value="ECO:0007669"/>
    <property type="project" value="UniProtKB-SubCell"/>
</dbReference>
<sequence>MGWLPVVGLLVGFFVVYASQWTIPPGVAPYLSLAALAGVDSICGGIRAGIEGKFHDDIFLTGFFMNTVLAGLLAYLGDRIGVDLFLAAVVVLGGRVFLNLSLIRRYWLTQVALSRTKKEG</sequence>
<evidence type="ECO:0000256" key="1">
    <source>
        <dbReference type="PIRNR" id="PIRNR018579"/>
    </source>
</evidence>
<organism evidence="3">
    <name type="scientific">uncultured Armatimonadetes bacterium</name>
    <dbReference type="NCBI Taxonomy" id="157466"/>
    <lineage>
        <taxon>Bacteria</taxon>
        <taxon>Bacillati</taxon>
        <taxon>Armatimonadota</taxon>
        <taxon>environmental samples</taxon>
    </lineage>
</organism>
<dbReference type="AlphaFoldDB" id="A0A6J4IUJ6"/>
<dbReference type="EMBL" id="CADCTO010000324">
    <property type="protein sequence ID" value="CAA9262350.1"/>
    <property type="molecule type" value="Genomic_DNA"/>
</dbReference>
<comment type="similarity">
    <text evidence="1">Belongs to the sbp family.</text>
</comment>
<feature type="transmembrane region" description="Helical" evidence="2">
    <location>
        <begin position="58"/>
        <end position="76"/>
    </location>
</feature>
<dbReference type="InterPro" id="IPR009709">
    <property type="entry name" value="DUF1290"/>
</dbReference>
<protein>
    <submittedName>
        <fullName evidence="3">Small basic protein Sbp</fullName>
    </submittedName>
</protein>
<keyword evidence="1 2" id="KW-0812">Transmembrane</keyword>
<keyword evidence="1 2" id="KW-0472">Membrane</keyword>
<name>A0A6J4IUJ6_9BACT</name>
<proteinExistence type="inferred from homology"/>
<accession>A0A6J4IUJ6</accession>
<evidence type="ECO:0000256" key="2">
    <source>
        <dbReference type="SAM" id="Phobius"/>
    </source>
</evidence>
<dbReference type="PIRSF" id="PIRSF018579">
    <property type="entry name" value="Sbp"/>
    <property type="match status" value="1"/>
</dbReference>
<keyword evidence="2" id="KW-1133">Transmembrane helix</keyword>
<keyword evidence="1" id="KW-1003">Cell membrane</keyword>